<dbReference type="Gene3D" id="3.30.710.10">
    <property type="entry name" value="Potassium Channel Kv1.1, Chain A"/>
    <property type="match status" value="1"/>
</dbReference>
<dbReference type="STRING" id="1073089.A0A1L9RM23"/>
<dbReference type="Proteomes" id="UP000184383">
    <property type="component" value="Unassembled WGS sequence"/>
</dbReference>
<dbReference type="GeneID" id="63746822"/>
<dbReference type="AlphaFoldDB" id="A0A1L9RM23"/>
<name>A0A1L9RM23_ASPWE</name>
<keyword evidence="2" id="KW-1185">Reference proteome</keyword>
<dbReference type="VEuPathDB" id="FungiDB:ASPWEDRAFT_172779"/>
<evidence type="ECO:0000313" key="1">
    <source>
        <dbReference type="EMBL" id="OJJ35995.1"/>
    </source>
</evidence>
<evidence type="ECO:0000313" key="2">
    <source>
        <dbReference type="Proteomes" id="UP000184383"/>
    </source>
</evidence>
<dbReference type="OrthoDB" id="5275938at2759"/>
<dbReference type="RefSeq" id="XP_040689671.1">
    <property type="nucleotide sequence ID" value="XM_040830974.1"/>
</dbReference>
<accession>A0A1L9RM23</accession>
<evidence type="ECO:0008006" key="3">
    <source>
        <dbReference type="Google" id="ProtNLM"/>
    </source>
</evidence>
<proteinExistence type="predicted"/>
<organism evidence="1 2">
    <name type="scientific">Aspergillus wentii DTO 134E9</name>
    <dbReference type="NCBI Taxonomy" id="1073089"/>
    <lineage>
        <taxon>Eukaryota</taxon>
        <taxon>Fungi</taxon>
        <taxon>Dikarya</taxon>
        <taxon>Ascomycota</taxon>
        <taxon>Pezizomycotina</taxon>
        <taxon>Eurotiomycetes</taxon>
        <taxon>Eurotiomycetidae</taxon>
        <taxon>Eurotiales</taxon>
        <taxon>Aspergillaceae</taxon>
        <taxon>Aspergillus</taxon>
        <taxon>Aspergillus subgen. Cremei</taxon>
    </lineage>
</organism>
<dbReference type="InterPro" id="IPR011333">
    <property type="entry name" value="SKP1/BTB/POZ_sf"/>
</dbReference>
<dbReference type="EMBL" id="KV878212">
    <property type="protein sequence ID" value="OJJ35995.1"/>
    <property type="molecule type" value="Genomic_DNA"/>
</dbReference>
<reference evidence="2" key="1">
    <citation type="journal article" date="2017" name="Genome Biol.">
        <title>Comparative genomics reveals high biological diversity and specific adaptations in the industrially and medically important fungal genus Aspergillus.</title>
        <authorList>
            <person name="de Vries R.P."/>
            <person name="Riley R."/>
            <person name="Wiebenga A."/>
            <person name="Aguilar-Osorio G."/>
            <person name="Amillis S."/>
            <person name="Uchima C.A."/>
            <person name="Anderluh G."/>
            <person name="Asadollahi M."/>
            <person name="Askin M."/>
            <person name="Barry K."/>
            <person name="Battaglia E."/>
            <person name="Bayram O."/>
            <person name="Benocci T."/>
            <person name="Braus-Stromeyer S.A."/>
            <person name="Caldana C."/>
            <person name="Canovas D."/>
            <person name="Cerqueira G.C."/>
            <person name="Chen F."/>
            <person name="Chen W."/>
            <person name="Choi C."/>
            <person name="Clum A."/>
            <person name="Dos Santos R.A."/>
            <person name="Damasio A.R."/>
            <person name="Diallinas G."/>
            <person name="Emri T."/>
            <person name="Fekete E."/>
            <person name="Flipphi M."/>
            <person name="Freyberg S."/>
            <person name="Gallo A."/>
            <person name="Gournas C."/>
            <person name="Habgood R."/>
            <person name="Hainaut M."/>
            <person name="Harispe M.L."/>
            <person name="Henrissat B."/>
            <person name="Hilden K.S."/>
            <person name="Hope R."/>
            <person name="Hossain A."/>
            <person name="Karabika E."/>
            <person name="Karaffa L."/>
            <person name="Karanyi Z."/>
            <person name="Krasevec N."/>
            <person name="Kuo A."/>
            <person name="Kusch H."/>
            <person name="LaButti K."/>
            <person name="Lagendijk E.L."/>
            <person name="Lapidus A."/>
            <person name="Levasseur A."/>
            <person name="Lindquist E."/>
            <person name="Lipzen A."/>
            <person name="Logrieco A.F."/>
            <person name="MacCabe A."/>
            <person name="Maekelae M.R."/>
            <person name="Malavazi I."/>
            <person name="Melin P."/>
            <person name="Meyer V."/>
            <person name="Mielnichuk N."/>
            <person name="Miskei M."/>
            <person name="Molnar A.P."/>
            <person name="Mule G."/>
            <person name="Ngan C.Y."/>
            <person name="Orejas M."/>
            <person name="Orosz E."/>
            <person name="Ouedraogo J.P."/>
            <person name="Overkamp K.M."/>
            <person name="Park H.-S."/>
            <person name="Perrone G."/>
            <person name="Piumi F."/>
            <person name="Punt P.J."/>
            <person name="Ram A.F."/>
            <person name="Ramon A."/>
            <person name="Rauscher S."/>
            <person name="Record E."/>
            <person name="Riano-Pachon D.M."/>
            <person name="Robert V."/>
            <person name="Roehrig J."/>
            <person name="Ruller R."/>
            <person name="Salamov A."/>
            <person name="Salih N.S."/>
            <person name="Samson R.A."/>
            <person name="Sandor E."/>
            <person name="Sanguinetti M."/>
            <person name="Schuetze T."/>
            <person name="Sepcic K."/>
            <person name="Shelest E."/>
            <person name="Sherlock G."/>
            <person name="Sophianopoulou V."/>
            <person name="Squina F.M."/>
            <person name="Sun H."/>
            <person name="Susca A."/>
            <person name="Todd R.B."/>
            <person name="Tsang A."/>
            <person name="Unkles S.E."/>
            <person name="van de Wiele N."/>
            <person name="van Rossen-Uffink D."/>
            <person name="Oliveira J.V."/>
            <person name="Vesth T.C."/>
            <person name="Visser J."/>
            <person name="Yu J.-H."/>
            <person name="Zhou M."/>
            <person name="Andersen M.R."/>
            <person name="Archer D.B."/>
            <person name="Baker S.E."/>
            <person name="Benoit I."/>
            <person name="Brakhage A.A."/>
            <person name="Braus G.H."/>
            <person name="Fischer R."/>
            <person name="Frisvad J.C."/>
            <person name="Goldman G.H."/>
            <person name="Houbraken J."/>
            <person name="Oakley B."/>
            <person name="Pocsi I."/>
            <person name="Scazzocchio C."/>
            <person name="Seiboth B."/>
            <person name="vanKuyk P.A."/>
            <person name="Wortman J."/>
            <person name="Dyer P.S."/>
            <person name="Grigoriev I.V."/>
        </authorList>
    </citation>
    <scope>NUCLEOTIDE SEQUENCE [LARGE SCALE GENOMIC DNA]</scope>
    <source>
        <strain evidence="2">DTO 134E9</strain>
    </source>
</reference>
<sequence>MHMTLATHGDILFTITTSNPPSTIRVSSSHLILASNYYRAMLTGNFPEAHELRKNKSLNLTLNEDNADAMLIVMRAVHGQFREIPSDKLRLELLKDIAVIVDKYDLLDSVSTMAYTWIETVRIGNPRARIGQIASWLMCVMWVFNMHWEFKQATRDLIVEYAADVDLSGTCVPTGVSDKITNRRDRLYSSIRSAIRAKQTAYTQHSPLCDAQCDQIVQKRLKQIMDSLRRGGPSRAKPATVRTMVGALYDDRMDDHRVIQNVAQHANYQQPGCIDRLAHLDRQVDQLCEAVQGLNLGQLKGDSDRKIHWSGRTPVLDFARIWPWAHNDT</sequence>
<gene>
    <name evidence="1" type="ORF">ASPWEDRAFT_172779</name>
</gene>
<protein>
    <recommendedName>
        <fullName evidence="3">BTB domain-containing protein</fullName>
    </recommendedName>
</protein>